<dbReference type="Proteomes" id="UP000034156">
    <property type="component" value="Chromosome"/>
</dbReference>
<name>A0A0F7KJW8_9PROT</name>
<protein>
    <submittedName>
        <fullName evidence="2">Hemoglobin</fullName>
    </submittedName>
    <submittedName>
        <fullName evidence="1">Preprotein translocase subunit TatC</fullName>
    </submittedName>
</protein>
<evidence type="ECO:0000313" key="3">
    <source>
        <dbReference type="EMBL" id="TYP90852.1"/>
    </source>
</evidence>
<dbReference type="CDD" id="cd08916">
    <property type="entry name" value="TrHb3_P"/>
    <property type="match status" value="1"/>
</dbReference>
<proteinExistence type="predicted"/>
<dbReference type="EMBL" id="CP011451">
    <property type="protein sequence ID" value="AKH39308.1"/>
    <property type="molecule type" value="Genomic_DNA"/>
</dbReference>
<dbReference type="Proteomes" id="UP000324176">
    <property type="component" value="Unassembled WGS sequence"/>
</dbReference>
<sequence>MTAHSIPTPHPDLYTEEEVSRLVHNFYAKARKDPGLGPIFEEHVIDWDAHFVQMTNFWSAQLRGTSRFRGAPMPKHIALPELNAALFKQWLRLFKETTLELGNPVLKQHADTVATFIAGRLWLGYQMSNFPDQQPTELFAETC</sequence>
<dbReference type="GO" id="GO:0019825">
    <property type="term" value="F:oxygen binding"/>
    <property type="evidence" value="ECO:0007669"/>
    <property type="project" value="InterPro"/>
</dbReference>
<gene>
    <name evidence="1" type="ORF">AAW31_18230</name>
    <name evidence="3" type="ORF">BCL69_10139</name>
    <name evidence="2" type="ORF">SAMN05421882_101655</name>
</gene>
<evidence type="ECO:0000313" key="5">
    <source>
        <dbReference type="Proteomes" id="UP000183454"/>
    </source>
</evidence>
<dbReference type="Proteomes" id="UP000183454">
    <property type="component" value="Unassembled WGS sequence"/>
</dbReference>
<evidence type="ECO:0000313" key="1">
    <source>
        <dbReference type="EMBL" id="AKH39308.1"/>
    </source>
</evidence>
<dbReference type="PATRIC" id="fig|44574.3.peg.4382"/>
<evidence type="ECO:0000313" key="2">
    <source>
        <dbReference type="EMBL" id="SDW56676.1"/>
    </source>
</evidence>
<dbReference type="InterPro" id="IPR012292">
    <property type="entry name" value="Globin/Proto"/>
</dbReference>
<dbReference type="InterPro" id="IPR009050">
    <property type="entry name" value="Globin-like_sf"/>
</dbReference>
<dbReference type="OrthoDB" id="25954at2"/>
<reference evidence="4" key="1">
    <citation type="submission" date="2015-05" db="EMBL/GenBank/DDBJ databases">
        <title>Draft genome of Nitrosomonas communis strain Nm2.</title>
        <authorList>
            <person name="Kozlowski J.A."/>
            <person name="Kits K.D."/>
            <person name="Stein L.Y."/>
        </authorList>
    </citation>
    <scope>NUCLEOTIDE SEQUENCE [LARGE SCALE GENOMIC DNA]</scope>
    <source>
        <strain evidence="4">Nm2</strain>
    </source>
</reference>
<reference evidence="1 4" key="2">
    <citation type="journal article" date="2016" name="Genome Announc.">
        <title>Genome Sequence of Nitrosomonas communis Strain Nm2, a Mesophilic Ammonia-Oxidizing Bacterium Isolated from Mediterranean Soil.</title>
        <authorList>
            <person name="Kozlowski J.A."/>
            <person name="Kits K.D."/>
            <person name="Stein L.Y."/>
        </authorList>
    </citation>
    <scope>NUCLEOTIDE SEQUENCE [LARGE SCALE GENOMIC DNA]</scope>
    <source>
        <strain evidence="1 4">Nm2</strain>
    </source>
</reference>
<keyword evidence="4" id="KW-1185">Reference proteome</keyword>
<dbReference type="EMBL" id="FNNH01000016">
    <property type="protein sequence ID" value="SDW56676.1"/>
    <property type="molecule type" value="Genomic_DNA"/>
</dbReference>
<dbReference type="EMBL" id="VNHT01000013">
    <property type="protein sequence ID" value="TYP90852.1"/>
    <property type="molecule type" value="Genomic_DNA"/>
</dbReference>
<dbReference type="Gene3D" id="1.10.490.10">
    <property type="entry name" value="Globins"/>
    <property type="match status" value="1"/>
</dbReference>
<dbReference type="AlphaFoldDB" id="A0A0F7KJW8"/>
<evidence type="ECO:0000313" key="4">
    <source>
        <dbReference type="Proteomes" id="UP000034156"/>
    </source>
</evidence>
<accession>A0A0F7KJW8</accession>
<dbReference type="RefSeq" id="WP_046851328.1">
    <property type="nucleotide sequence ID" value="NZ_CBDIPD010000064.1"/>
</dbReference>
<reference evidence="2 5" key="3">
    <citation type="submission" date="2016-10" db="EMBL/GenBank/DDBJ databases">
        <authorList>
            <person name="de Groot N.N."/>
        </authorList>
    </citation>
    <scope>NUCLEOTIDE SEQUENCE [LARGE SCALE GENOMIC DNA]</scope>
    <source>
        <strain evidence="2 5">Nm110</strain>
    </source>
</reference>
<organism evidence="1 4">
    <name type="scientific">Nitrosomonas communis</name>
    <dbReference type="NCBI Taxonomy" id="44574"/>
    <lineage>
        <taxon>Bacteria</taxon>
        <taxon>Pseudomonadati</taxon>
        <taxon>Pseudomonadota</taxon>
        <taxon>Betaproteobacteria</taxon>
        <taxon>Nitrosomonadales</taxon>
        <taxon>Nitrosomonadaceae</taxon>
        <taxon>Nitrosomonas</taxon>
    </lineage>
</organism>
<dbReference type="KEGG" id="nco:AAW31_18230"/>
<reference evidence="3 6" key="4">
    <citation type="submission" date="2019-07" db="EMBL/GenBank/DDBJ databases">
        <title>Active sludge and wastewater microbial communities from Klosterneuburg, Austria.</title>
        <authorList>
            <person name="Wagner M."/>
        </authorList>
    </citation>
    <scope>NUCLEOTIDE SEQUENCE [LARGE SCALE GENOMIC DNA]</scope>
    <source>
        <strain evidence="3 6">Nm2</strain>
    </source>
</reference>
<evidence type="ECO:0000313" key="6">
    <source>
        <dbReference type="Proteomes" id="UP000324176"/>
    </source>
</evidence>
<dbReference type="GO" id="GO:0020037">
    <property type="term" value="F:heme binding"/>
    <property type="evidence" value="ECO:0007669"/>
    <property type="project" value="InterPro"/>
</dbReference>
<dbReference type="SUPFAM" id="SSF46458">
    <property type="entry name" value="Globin-like"/>
    <property type="match status" value="1"/>
</dbReference>